<keyword evidence="9" id="KW-1185">Reference proteome</keyword>
<dbReference type="RefSeq" id="WP_141421326.1">
    <property type="nucleotide sequence ID" value="NZ_VIAR01000004.1"/>
</dbReference>
<keyword evidence="6 8" id="KW-0012">Acyltransferase</keyword>
<proteinExistence type="predicted"/>
<dbReference type="EMBL" id="VIAR01000004">
    <property type="protein sequence ID" value="TQD39379.1"/>
    <property type="molecule type" value="Genomic_DNA"/>
</dbReference>
<evidence type="ECO:0000256" key="6">
    <source>
        <dbReference type="ARBA" id="ARBA00023315"/>
    </source>
</evidence>
<organism evidence="8 9">
    <name type="scientific">Haloflavibacter putidus</name>
    <dbReference type="NCBI Taxonomy" id="2576776"/>
    <lineage>
        <taxon>Bacteria</taxon>
        <taxon>Pseudomonadati</taxon>
        <taxon>Bacteroidota</taxon>
        <taxon>Flavobacteriia</taxon>
        <taxon>Flavobacteriales</taxon>
        <taxon>Flavobacteriaceae</taxon>
        <taxon>Haloflavibacter</taxon>
    </lineage>
</organism>
<evidence type="ECO:0000256" key="4">
    <source>
        <dbReference type="ARBA" id="ARBA00022679"/>
    </source>
</evidence>
<comment type="subcellular location">
    <subcellularLocation>
        <location evidence="1">Cell inner membrane</location>
    </subcellularLocation>
</comment>
<reference evidence="8 9" key="1">
    <citation type="submission" date="2019-06" db="EMBL/GenBank/DDBJ databases">
        <title>Flavibacter putida gen. nov., sp. nov., a novel marine bacterium of the family Flavobacteriaceae isolated from coastal seawater.</title>
        <authorList>
            <person name="Feng X."/>
        </authorList>
    </citation>
    <scope>NUCLEOTIDE SEQUENCE [LARGE SCALE GENOMIC DNA]</scope>
    <source>
        <strain evidence="8 9">PLHSN227</strain>
    </source>
</reference>
<evidence type="ECO:0000313" key="9">
    <source>
        <dbReference type="Proteomes" id="UP000317169"/>
    </source>
</evidence>
<keyword evidence="7" id="KW-0812">Transmembrane</keyword>
<keyword evidence="4 8" id="KW-0808">Transferase</keyword>
<dbReference type="GO" id="GO:0016746">
    <property type="term" value="F:acyltransferase activity"/>
    <property type="evidence" value="ECO:0007669"/>
    <property type="project" value="UniProtKB-KW"/>
</dbReference>
<keyword evidence="5 7" id="KW-0472">Membrane</keyword>
<dbReference type="Proteomes" id="UP000317169">
    <property type="component" value="Unassembled WGS sequence"/>
</dbReference>
<evidence type="ECO:0000256" key="1">
    <source>
        <dbReference type="ARBA" id="ARBA00004533"/>
    </source>
</evidence>
<keyword evidence="2" id="KW-1003">Cell membrane</keyword>
<dbReference type="GO" id="GO:0005886">
    <property type="term" value="C:plasma membrane"/>
    <property type="evidence" value="ECO:0007669"/>
    <property type="project" value="UniProtKB-SubCell"/>
</dbReference>
<dbReference type="AlphaFoldDB" id="A0A507ZPY3"/>
<accession>A0A507ZPY3</accession>
<protein>
    <submittedName>
        <fullName evidence="8">Lysophospholipid acyltransferase family protein</fullName>
    </submittedName>
</protein>
<feature type="transmembrane region" description="Helical" evidence="7">
    <location>
        <begin position="12"/>
        <end position="35"/>
    </location>
</feature>
<evidence type="ECO:0000256" key="2">
    <source>
        <dbReference type="ARBA" id="ARBA00022475"/>
    </source>
</evidence>
<gene>
    <name evidence="8" type="ORF">FKR84_05645</name>
</gene>
<keyword evidence="3" id="KW-0997">Cell inner membrane</keyword>
<name>A0A507ZPY3_9FLAO</name>
<dbReference type="Pfam" id="PF03279">
    <property type="entry name" value="Lip_A_acyltrans"/>
    <property type="match status" value="1"/>
</dbReference>
<keyword evidence="7" id="KW-1133">Transmembrane helix</keyword>
<evidence type="ECO:0000256" key="5">
    <source>
        <dbReference type="ARBA" id="ARBA00023136"/>
    </source>
</evidence>
<dbReference type="OrthoDB" id="9801955at2"/>
<dbReference type="PIRSF" id="PIRSF026649">
    <property type="entry name" value="MsbB"/>
    <property type="match status" value="1"/>
</dbReference>
<dbReference type="InterPro" id="IPR004960">
    <property type="entry name" value="LipA_acyltrans"/>
</dbReference>
<sequence>MKKLSFYLSYPFLWVVSKLPFPLFYLVADFTYILLYRIKGYRKKVVKSNLQRALPNKNKQELKKIEKAFYRHLCDMFLEMIKTLSISHKQLKKRFVYTNMDVFKDLEKTHPGIIVVCGHYASYEWATAINFYKTQNKSYAVYKKIRNPYFDKLIKKIRANLGTTLISSKEVIPTMVRNKKNNQKANYYMIADQSPKKNRIKAWISFMNLETPVFTGPEMMAKKLDFAVLYLKVKKVKRGFYEASFIPLTENPKDFEEPAITEAFFNQLEKQIRQQPEYYLWTHKRWKHTKPTNL</sequence>
<dbReference type="CDD" id="cd07984">
    <property type="entry name" value="LPLAT_LABLAT-like"/>
    <property type="match status" value="1"/>
</dbReference>
<comment type="caution">
    <text evidence="8">The sequence shown here is derived from an EMBL/GenBank/DDBJ whole genome shotgun (WGS) entry which is preliminary data.</text>
</comment>
<dbReference type="PANTHER" id="PTHR30606:SF10">
    <property type="entry name" value="PHOSPHATIDYLINOSITOL MANNOSIDE ACYLTRANSFERASE"/>
    <property type="match status" value="1"/>
</dbReference>
<evidence type="ECO:0000313" key="8">
    <source>
        <dbReference type="EMBL" id="TQD39379.1"/>
    </source>
</evidence>
<evidence type="ECO:0000256" key="3">
    <source>
        <dbReference type="ARBA" id="ARBA00022519"/>
    </source>
</evidence>
<dbReference type="GO" id="GO:0009247">
    <property type="term" value="P:glycolipid biosynthetic process"/>
    <property type="evidence" value="ECO:0007669"/>
    <property type="project" value="UniProtKB-ARBA"/>
</dbReference>
<dbReference type="PANTHER" id="PTHR30606">
    <property type="entry name" value="LIPID A BIOSYNTHESIS LAUROYL ACYLTRANSFERASE"/>
    <property type="match status" value="1"/>
</dbReference>
<evidence type="ECO:0000256" key="7">
    <source>
        <dbReference type="SAM" id="Phobius"/>
    </source>
</evidence>